<proteinExistence type="predicted"/>
<keyword evidence="3" id="KW-1185">Reference proteome</keyword>
<evidence type="ECO:0000256" key="1">
    <source>
        <dbReference type="SAM" id="MobiDB-lite"/>
    </source>
</evidence>
<accession>D7GI74</accession>
<dbReference type="HOGENOM" id="CLU_236264_0_0_11"/>
<dbReference type="RefSeq" id="WP_013160201.1">
    <property type="nucleotide sequence ID" value="NC_014215.1"/>
</dbReference>
<feature type="compositionally biased region" description="Basic and acidic residues" evidence="1">
    <location>
        <begin position="1414"/>
        <end position="1424"/>
    </location>
</feature>
<dbReference type="Gene3D" id="3.40.50.300">
    <property type="entry name" value="P-loop containing nucleotide triphosphate hydrolases"/>
    <property type="match status" value="1"/>
</dbReference>
<dbReference type="PANTHER" id="PTHR30121:SF6">
    <property type="entry name" value="SLR6007 PROTEIN"/>
    <property type="match status" value="1"/>
</dbReference>
<dbReference type="GeneID" id="61222966"/>
<feature type="region of interest" description="Disordered" evidence="1">
    <location>
        <begin position="1445"/>
        <end position="1478"/>
    </location>
</feature>
<dbReference type="InterPro" id="IPR027417">
    <property type="entry name" value="P-loop_NTPase"/>
</dbReference>
<evidence type="ECO:0008006" key="4">
    <source>
        <dbReference type="Google" id="ProtNLM"/>
    </source>
</evidence>
<dbReference type="InterPro" id="IPR051162">
    <property type="entry name" value="T4SS_component"/>
</dbReference>
<dbReference type="Proteomes" id="UP000000936">
    <property type="component" value="Chromosome"/>
</dbReference>
<gene>
    <name evidence="2" type="ordered locus">PFREUD_02740</name>
</gene>
<evidence type="ECO:0000313" key="2">
    <source>
        <dbReference type="EMBL" id="CBL55796.1"/>
    </source>
</evidence>
<sequence length="1878" mass="203829">MYFPPDVPRPLLLALVSWANAVKTNPDGTPYSILVTKDSTLATTRAASAAYDACEAASSVEAVSVAEAIRYRQGDRLVVVSAESADLESFSGTFRTVIPASFPANEDSALDNVCKGSAKILAEIAGSSDPEAVQSVARTLYDALGVVSDILSGAGDPRGSWSSRWYEIAMQGLDTLARALQQSPRTDAGRESFREFVQARAFASFGLPRPRGDESTYKRGTTGATLRAAIDEHWGSSGDAATAYEAIAASQSLNPIDWSTLDKGNLELGSPLQALQRSLTHSHDMAALEAFSQVDEISFSTPFPPESKLEILSDLGVSLALGPSPTSASNFCTSEYVGKSRLGTERLRVRLSIPGSTRAALTGGTARISVGASEFNYEQFAEDGVVEFYGYLTYATHREFERSRRFTIKVEFTDASAQPVTTRASAEVVVLPPTETVGISYFRLSSSGAMQKRIYSLGPDSQDDSSDEFEDTYDSRSGLFVVFSTQSHPMAGKLTLLQSSAHPNTYSTIVPAGTSAEIHTGIYTFRLSPDSGSTPQFSPLRAAATKSFVSNEALPDEVLTDVRATFEEYFSIPRAKGSMGSSLGHVFCEPDGPTDQPAADTDIHESGRVLIFGGSSTSFGPIVGYRDDPTQAFDRGVVSAFEDAFASIVDVLEGPESGEPWISRTSVASLWEANRPLLDRYLLAYVELVKEGESLSKKRNHLPQLVATFPFSLSVWNRGHCLGVLISPWHPLRLAWLASAESTLRQASDVAGLLGTLEGWRFPYMAGGEDRLKDLIAVPLDSGFEEIFAGWGLMVPLPAASGGESLQVPSTAAGTPLPGASASGLTASAVSSALNDFLRVYSYVPELTIDLSSSTPMERLTEVDDCIVQLLKQGLGTAHWLSGVKVLDSTNRLGAVPRRALQELGAAQRGTRLTWTRYDPDSTGLPAAMVRVQEDPLMTISSEGMPGREDSGVIGETPLKRFGVEIPLVEEDSAYLHPLLPLDAECRDPFLIALGQIESTVSQRGVRIAPRFRSEEEAARTAEWTVSGESLVSPAAIQEVLRNSGSLAGQVSGSQAGQMLWEWRPPLFGGLTDQTELERRGYLTLSRIPDTLTQRIEDKLPPSLPDSRRAATIQDLFATLGSRGVGLASLLAVGDKQASGAIGFYLALKLCEEAATPDRVRLVLPIDSCQRFLDVLSGDQPRQSRHRADLLMIDIAKTGVSFIPIEVKMYHLGNPQPTFPGPASEPVRMASEQASETRAQIQRMLKRRSRLENPADQLLWDNALASLLDAGLKLVPSTSSTPSWLPRQFRLVVSGGARLTATAGIAMIFYELRDRKAPAIATSAARPDNDPVEVLMATSTAVLDADQVPSPSAAKLFRAMVDRQASHPVDQDLGYTPNTNPAPPSPLPAQVDPGSSEPISPVPGLAGVSSVRPSKPDLVPERDVAPVPARGLPAALRDSVPELPAPARELPASHDGPGNPTTAPPKRPEPVDRPIPNGLRQQPLVGEPAIGDGVRFPVGAFESAVSVDDRPELWLGNTDLNQLNIGVVGDLGTGKTQLLKYLIAMIRRESGIVQGDPVDMLVFDYKRDFVDQEFIDAVGATVLRPRNIPINLFSVPPHADQLTKEEKIRSFGDVLSKIYGGIGPKQGLALHDAIRSIYDYGQTPTLEAIFDKYNEENSPDSVTAILDTFVRMEIFDDGSESAIPFSELIHGRVLVLNLADLSVDESTKTALVTLFLNLYYDYMIKLRKWPFTKGTPSIRHISSYVVVDEAVNIMERDFPVLRKLIREGREFGAGVILASQYLAHFKSKETNWLELLRSWFIHRVPSLPKRHLDELGLSRDLSDEEIARITRLPKFHSLFKSLDPRPRFIIDKPFYELLGETPRHRDENPLDGSDEKPQ</sequence>
<name>D7GI74_PROFC</name>
<dbReference type="SUPFAM" id="SSF52540">
    <property type="entry name" value="P-loop containing nucleoside triphosphate hydrolases"/>
    <property type="match status" value="1"/>
</dbReference>
<dbReference type="PANTHER" id="PTHR30121">
    <property type="entry name" value="UNCHARACTERIZED PROTEIN YJGR-RELATED"/>
    <property type="match status" value="1"/>
</dbReference>
<dbReference type="STRING" id="754252.PFREUD_02740"/>
<dbReference type="KEGG" id="pfr:PFREUD_02740"/>
<reference evidence="2 3" key="1">
    <citation type="journal article" date="2010" name="PLoS ONE">
        <title>The complete genome of Propionibacterium freudenreichii CIRM-BIA1, a hardy actinobacterium with food and probiotic applications.</title>
        <authorList>
            <person name="Falentin H."/>
            <person name="Deutsch S.M."/>
            <person name="Jan G."/>
            <person name="Loux V."/>
            <person name="Thierry A."/>
            <person name="Parayre S."/>
            <person name="Maillard M.B."/>
            <person name="Dherbecourt J."/>
            <person name="Cousin F.J."/>
            <person name="Jardin J."/>
            <person name="Siguier P."/>
            <person name="Couloux A."/>
            <person name="Barbe V."/>
            <person name="Vacherie B."/>
            <person name="Wincker P."/>
            <person name="Gibrat J.F."/>
            <person name="Gaillardin C."/>
            <person name="Lortal S."/>
        </authorList>
    </citation>
    <scope>NUCLEOTIDE SEQUENCE [LARGE SCALE GENOMIC DNA]</scope>
    <source>
        <strain evidence="3">ATCC 9614 / DSM 4902 / CIP 103027 / NCIMB 8099 / CIRM-BIA1</strain>
    </source>
</reference>
<dbReference type="eggNOG" id="COG0433">
    <property type="taxonomic scope" value="Bacteria"/>
</dbReference>
<feature type="region of interest" description="Disordered" evidence="1">
    <location>
        <begin position="1368"/>
        <end position="1427"/>
    </location>
</feature>
<protein>
    <recommendedName>
        <fullName evidence="4">ATP-binding protein</fullName>
    </recommendedName>
</protein>
<evidence type="ECO:0000313" key="3">
    <source>
        <dbReference type="Proteomes" id="UP000000936"/>
    </source>
</evidence>
<dbReference type="EMBL" id="FN806773">
    <property type="protein sequence ID" value="CBL55796.1"/>
    <property type="molecule type" value="Genomic_DNA"/>
</dbReference>
<organism evidence="2 3">
    <name type="scientific">Propionibacterium freudenreichii subsp. shermanii (strain ATCC 9614 / DSM 4902 / CIP 103027 / NCIMB 8099 / CIRM-BIA1)</name>
    <dbReference type="NCBI Taxonomy" id="754252"/>
    <lineage>
        <taxon>Bacteria</taxon>
        <taxon>Bacillati</taxon>
        <taxon>Actinomycetota</taxon>
        <taxon>Actinomycetes</taxon>
        <taxon>Propionibacteriales</taxon>
        <taxon>Propionibacteriaceae</taxon>
        <taxon>Propionibacterium</taxon>
    </lineage>
</organism>